<proteinExistence type="predicted"/>
<accession>A0ABR4WU77</accession>
<evidence type="ECO:0000313" key="3">
    <source>
        <dbReference type="Proteomes" id="UP000029721"/>
    </source>
</evidence>
<evidence type="ECO:0000313" key="2">
    <source>
        <dbReference type="EMBL" id="KGE78270.1"/>
    </source>
</evidence>
<dbReference type="Gene3D" id="2.40.10.180">
    <property type="entry name" value="Phage tail proteins"/>
    <property type="match status" value="1"/>
</dbReference>
<dbReference type="Pfam" id="PF05354">
    <property type="entry name" value="Phage_attach"/>
    <property type="match status" value="1"/>
</dbReference>
<dbReference type="InterPro" id="IPR008018">
    <property type="entry name" value="Phage_tail_attach_FII"/>
</dbReference>
<evidence type="ECO:0008006" key="4">
    <source>
        <dbReference type="Google" id="ProtNLM"/>
    </source>
</evidence>
<gene>
    <name evidence="2" type="ORF">FP66_04555</name>
</gene>
<protein>
    <recommendedName>
        <fullName evidence="4">Head-to-tail stopper</fullName>
    </recommendedName>
</protein>
<sequence>MRRFGQDATYTPGGGAPATVRVVVDRNVERSLPGMQGAAMESRTQITGYSDDLGEARRGDTIEVGAETWVLDTKGFAIGDAQSIDDGYLVTWVVKPERP</sequence>
<keyword evidence="3" id="KW-1185">Reference proteome</keyword>
<comment type="caution">
    <text evidence="2">The sequence shown here is derived from an EMBL/GenBank/DDBJ whole genome shotgun (WGS) entry which is preliminary data.</text>
</comment>
<name>A0ABR4WU77_9GAMM</name>
<feature type="region of interest" description="Disordered" evidence="1">
    <location>
        <begin position="33"/>
        <end position="54"/>
    </location>
</feature>
<evidence type="ECO:0000256" key="1">
    <source>
        <dbReference type="SAM" id="MobiDB-lite"/>
    </source>
</evidence>
<dbReference type="EMBL" id="JOKD01000020">
    <property type="protein sequence ID" value="KGE78270.1"/>
    <property type="molecule type" value="Genomic_DNA"/>
</dbReference>
<organism evidence="2 3">
    <name type="scientific">Halomonas salina</name>
    <dbReference type="NCBI Taxonomy" id="42565"/>
    <lineage>
        <taxon>Bacteria</taxon>
        <taxon>Pseudomonadati</taxon>
        <taxon>Pseudomonadota</taxon>
        <taxon>Gammaproteobacteria</taxon>
        <taxon>Oceanospirillales</taxon>
        <taxon>Halomonadaceae</taxon>
        <taxon>Halomonas</taxon>
    </lineage>
</organism>
<dbReference type="InterPro" id="IPR053734">
    <property type="entry name" value="Phage_Head-Tail_Connect_sf"/>
</dbReference>
<dbReference type="Proteomes" id="UP000029721">
    <property type="component" value="Unassembled WGS sequence"/>
</dbReference>
<reference evidence="2 3" key="1">
    <citation type="submission" date="2014-06" db="EMBL/GenBank/DDBJ databases">
        <title>Draft genome sequence of an extremely salt tolerant bacteria Halomonas salina/CIFRI 1.</title>
        <authorList>
            <person name="Behera B.D."/>
            <person name="Meena D.K."/>
            <person name="Das P."/>
            <person name="Maharana J."/>
            <person name="Paria P."/>
            <person name="Sharma A.P."/>
            <person name="Shamsudheen K.V."/>
            <person name="Rijit J."/>
            <person name="Dixit V."/>
            <person name="Verma A."/>
            <person name="Scaria V."/>
            <person name="Sivasubbu S."/>
        </authorList>
    </citation>
    <scope>NUCLEOTIDE SEQUENCE [LARGE SCALE GENOMIC DNA]</scope>
    <source>
        <strain evidence="2 3">CIFRI 1</strain>
    </source>
</reference>